<dbReference type="EMBL" id="CZDF01000180">
    <property type="protein sequence ID" value="CUR35836.1"/>
    <property type="molecule type" value="Genomic_DNA"/>
</dbReference>
<dbReference type="InterPro" id="IPR001646">
    <property type="entry name" value="5peptide_repeat"/>
</dbReference>
<dbReference type="RefSeq" id="WP_072722743.1">
    <property type="nucleotide sequence ID" value="NZ_LN889817.1"/>
</dbReference>
<dbReference type="Proteomes" id="UP000184315">
    <property type="component" value="Unassembled WGS sequence"/>
</dbReference>
<protein>
    <recommendedName>
        <fullName evidence="3">Pentapeptide repeat protein</fullName>
    </recommendedName>
</protein>
<gene>
    <name evidence="1" type="ORF">PL9214720106</name>
</gene>
<dbReference type="InterPro" id="IPR051082">
    <property type="entry name" value="Pentapeptide-BTB/POZ_domain"/>
</dbReference>
<dbReference type="PANTHER" id="PTHR14136:SF17">
    <property type="entry name" value="BTB_POZ DOMAIN-CONTAINING PROTEIN KCTD9"/>
    <property type="match status" value="1"/>
</dbReference>
<evidence type="ECO:0000313" key="1">
    <source>
        <dbReference type="EMBL" id="CUR35836.1"/>
    </source>
</evidence>
<dbReference type="Pfam" id="PF00805">
    <property type="entry name" value="Pentapeptide"/>
    <property type="match status" value="5"/>
</dbReference>
<evidence type="ECO:0008006" key="3">
    <source>
        <dbReference type="Google" id="ProtNLM"/>
    </source>
</evidence>
<dbReference type="SUPFAM" id="SSF141571">
    <property type="entry name" value="Pentapeptide repeat-like"/>
    <property type="match status" value="2"/>
</dbReference>
<sequence length="766" mass="86722">MANLVKDKLISNSNQSLSLSSTEYPLYTRLKMSADLIYEFFLNRVQTDSPGAVLDSFEQLFFYLLCPQKPEIKVALEEILSHEEGEPHFQGIIKRCCYILINNWLLKRQHSFIRKLINTLSESPDCNQTCLSIQESRLLLWLKTFLASEDYQELLRCANLERSDWSSRYQSYLLVSQYLNPHNSREQKEVARTLIKQLKDQYKFDLAMYIARLESPTGRNRQPKNPTQLGDEVVSLIKQTISTQRVFNYGTQANLFLNNTQNLSYEKFKQCLPQYLMFHINQQYPANIIRDKIEEKLESLYSIHDDDIVSKPLISRTCNRLIEYLLIEKGKPPSFLFNLMIRQGGQLTLVILLLKLVLIGNSSRNYLDICIAHLIQFYQDHAEVRCQGVIQFLEIFNLVFTLFTENVQYFLVKTKAGLPGTQSETELNTYRLFCQYKGPDLRNTNVKELQLKGKDLRGADLRDVDLKSIELIQVDLSLAKLSRADLSQGIFTETKFFISNLNYTNLMDATLTQTDFRRAELKHANLTCTNLKLANLNRADLTGAIITQANLQEADLGNADLTEANLSESNLQLANLNAANLTGANLSYTNLTNVNLSRANLQGANLQGADLRGANLTAANLENVNLRGAILERAVFTQANLKSANLVDTNLTGATLTQADLSQAILIHAQLRDTNLSQSILRHADLTGVDLTRANLKQVDFSYASLENAIVRHTNLKDAILLYTDLRGANLFRSGIAEAQISGIKLGNNSGLSDQTRIFLDGEEIN</sequence>
<dbReference type="PANTHER" id="PTHR14136">
    <property type="entry name" value="BTB_POZ DOMAIN-CONTAINING PROTEIN KCTD9"/>
    <property type="match status" value="1"/>
</dbReference>
<dbReference type="OrthoDB" id="580965at2"/>
<dbReference type="Gene3D" id="2.160.20.80">
    <property type="entry name" value="E3 ubiquitin-protein ligase SopA"/>
    <property type="match status" value="3"/>
</dbReference>
<reference evidence="2" key="1">
    <citation type="submission" date="2015-10" db="EMBL/GenBank/DDBJ databases">
        <authorList>
            <person name="Regsiter A."/>
            <person name="william w."/>
        </authorList>
    </citation>
    <scope>NUCLEOTIDE SEQUENCE [LARGE SCALE GENOMIC DNA]</scope>
</reference>
<dbReference type="AlphaFoldDB" id="A0A1J1LVA6"/>
<organism evidence="1 2">
    <name type="scientific">Planktothrix tepida PCC 9214</name>
    <dbReference type="NCBI Taxonomy" id="671072"/>
    <lineage>
        <taxon>Bacteria</taxon>
        <taxon>Bacillati</taxon>
        <taxon>Cyanobacteriota</taxon>
        <taxon>Cyanophyceae</taxon>
        <taxon>Oscillatoriophycideae</taxon>
        <taxon>Oscillatoriales</taxon>
        <taxon>Microcoleaceae</taxon>
        <taxon>Planktothrix</taxon>
    </lineage>
</organism>
<proteinExistence type="predicted"/>
<name>A0A1J1LVA6_9CYAN</name>
<dbReference type="STRING" id="671072.PL9214720106"/>
<keyword evidence="2" id="KW-1185">Reference proteome</keyword>
<evidence type="ECO:0000313" key="2">
    <source>
        <dbReference type="Proteomes" id="UP000184315"/>
    </source>
</evidence>
<accession>A0A1J1LVA6</accession>